<accession>A0A2T3HLN1</accession>
<feature type="signal peptide" evidence="1">
    <location>
        <begin position="1"/>
        <end position="19"/>
    </location>
</feature>
<comment type="caution">
    <text evidence="2">The sequence shown here is derived from an EMBL/GenBank/DDBJ whole genome shotgun (WGS) entry which is preliminary data.</text>
</comment>
<evidence type="ECO:0000313" key="2">
    <source>
        <dbReference type="EMBL" id="PST83313.1"/>
    </source>
</evidence>
<keyword evidence="3" id="KW-1185">Reference proteome</keyword>
<evidence type="ECO:0008006" key="4">
    <source>
        <dbReference type="Google" id="ProtNLM"/>
    </source>
</evidence>
<dbReference type="RefSeq" id="WP_107215573.1">
    <property type="nucleotide sequence ID" value="NZ_KZ686269.1"/>
</dbReference>
<dbReference type="Proteomes" id="UP000240912">
    <property type="component" value="Unassembled WGS sequence"/>
</dbReference>
<feature type="chain" id="PRO_5015432220" description="Helix-hairpin-helix domain-containing protein" evidence="1">
    <location>
        <begin position="20"/>
        <end position="655"/>
    </location>
</feature>
<dbReference type="AlphaFoldDB" id="A0A2T3HLN1"/>
<reference evidence="2 3" key="1">
    <citation type="submission" date="2018-03" db="EMBL/GenBank/DDBJ databases">
        <authorList>
            <person name="Keele B.F."/>
        </authorList>
    </citation>
    <scope>NUCLEOTIDE SEQUENCE [LARGE SCALE GENOMIC DNA]</scope>
    <source>
        <strain evidence="2 3">YL28-9</strain>
    </source>
</reference>
<dbReference type="SUPFAM" id="SSF47781">
    <property type="entry name" value="RuvA domain 2-like"/>
    <property type="match status" value="1"/>
</dbReference>
<evidence type="ECO:0000256" key="1">
    <source>
        <dbReference type="SAM" id="SignalP"/>
    </source>
</evidence>
<protein>
    <recommendedName>
        <fullName evidence="4">Helix-hairpin-helix domain-containing protein</fullName>
    </recommendedName>
</protein>
<dbReference type="OrthoDB" id="9766750at2"/>
<dbReference type="InterPro" id="IPR010994">
    <property type="entry name" value="RuvA_2-like"/>
</dbReference>
<name>A0A2T3HLN1_9SPHI</name>
<gene>
    <name evidence="2" type="ORF">C7T94_12080</name>
</gene>
<evidence type="ECO:0000313" key="3">
    <source>
        <dbReference type="Proteomes" id="UP000240912"/>
    </source>
</evidence>
<dbReference type="EMBL" id="PYLS01000005">
    <property type="protein sequence ID" value="PST83313.1"/>
    <property type="molecule type" value="Genomic_DNA"/>
</dbReference>
<keyword evidence="1" id="KW-0732">Signal</keyword>
<sequence length="655" mass="73413">MLFRWLLLLAICLVRPAFARQAGEKEITDVIESMAEAIPEHYDMSELTGTLEYLQKHPLNLNQATATELKQLFFLSPIQITNLLAHIKESGALLDLLELQALPGFSEKVIQALKPFVTCAPSPTQRRALFSAGHDLLLRYGLGLKDSAENKGTGSPDRMLLRYRLSGTGAVNAGLTLEKDPGEPLVAGGAHLPDFVSANLSFKGNGPLRQIVLGDYGLQFGQGLTMWTGFSFGKSPDITSTARKETGLRPYYSVNEYAFLRGLAITLKTGLTHELTLFGSKRMLDASVSEDGTVTALQQSGLHRTPSELRNRQRLGQLVYGGAMQFTRGRLEATLTSFVTMFNRTFAPGKQVYELLDFRGDKLFNCGLAYGYTLRNVSFSGEVAADGSGRVALIQGMLLSLSRAISLGLSYRNYAASFQNFFAQGVAEGSETSNERGLYTGIQLHLGKWNFSAYTDWFSFPWLRYRVDAPSSGREHFAELSWTPDKVSRFTLRMKTETKAQNGSVLYSAFPEDTGRSNYRLEGQWMPGRQVTLQTRVELSNYRKLALPEYGLLIYQDVQWAKPFARLSANLRLGWFRTASYNSRIYAYENDVLYGAAFGVFSGRGLKAYLNARYKLFKGADCYFRWGTLWRMQAAGIDETRPYVDFRIQLRYLFE</sequence>
<proteinExistence type="predicted"/>
<organism evidence="2 3">
    <name type="scientific">Pedobacter yulinensis</name>
    <dbReference type="NCBI Taxonomy" id="2126353"/>
    <lineage>
        <taxon>Bacteria</taxon>
        <taxon>Pseudomonadati</taxon>
        <taxon>Bacteroidota</taxon>
        <taxon>Sphingobacteriia</taxon>
        <taxon>Sphingobacteriales</taxon>
        <taxon>Sphingobacteriaceae</taxon>
        <taxon>Pedobacter</taxon>
    </lineage>
</organism>